<dbReference type="FunFam" id="3.40.50.300:FF:000183">
    <property type="entry name" value="ABC transporter ATP-binding protein yjjK"/>
    <property type="match status" value="1"/>
</dbReference>
<proteinExistence type="inferred from homology"/>
<evidence type="ECO:0000256" key="9">
    <source>
        <dbReference type="ARBA" id="ARBA00022845"/>
    </source>
</evidence>
<dbReference type="InterPro" id="IPR022374">
    <property type="entry name" value="EttA"/>
</dbReference>
<keyword evidence="10 12" id="KW-0694">RNA-binding</keyword>
<feature type="domain" description="ABC transporter" evidence="13">
    <location>
        <begin position="12"/>
        <end position="264"/>
    </location>
</feature>
<evidence type="ECO:0000313" key="15">
    <source>
        <dbReference type="Proteomes" id="UP000006852"/>
    </source>
</evidence>
<keyword evidence="8 12" id="KW-0067">ATP-binding</keyword>
<dbReference type="GO" id="GO:0045900">
    <property type="term" value="P:negative regulation of translational elongation"/>
    <property type="evidence" value="ECO:0007669"/>
    <property type="project" value="UniProtKB-UniRule"/>
</dbReference>
<dbReference type="GO" id="GO:0016887">
    <property type="term" value="F:ATP hydrolysis activity"/>
    <property type="evidence" value="ECO:0007669"/>
    <property type="project" value="UniProtKB-UniRule"/>
</dbReference>
<dbReference type="InterPro" id="IPR003439">
    <property type="entry name" value="ABC_transporter-like_ATP-bd"/>
</dbReference>
<reference evidence="14 15" key="1">
    <citation type="journal article" date="2011" name="Stand. Genomic Sci.">
        <title>Complete genome sequence of Treponema succinifaciens type strain (6091).</title>
        <authorList>
            <person name="Han C."/>
            <person name="Gronow S."/>
            <person name="Teshima H."/>
            <person name="Lapidus A."/>
            <person name="Nolan M."/>
            <person name="Lucas S."/>
            <person name="Hammon N."/>
            <person name="Deshpande S."/>
            <person name="Cheng J.F."/>
            <person name="Zeytun A."/>
            <person name="Tapia R."/>
            <person name="Goodwin L."/>
            <person name="Pitluck S."/>
            <person name="Liolios K."/>
            <person name="Pagani I."/>
            <person name="Ivanova N."/>
            <person name="Mavromatis K."/>
            <person name="Mikhailova N."/>
            <person name="Huntemann M."/>
            <person name="Pati A."/>
            <person name="Chen A."/>
            <person name="Palaniappan K."/>
            <person name="Land M."/>
            <person name="Hauser L."/>
            <person name="Brambilla E.M."/>
            <person name="Rohde M."/>
            <person name="Goker M."/>
            <person name="Woyke T."/>
            <person name="Bristow J."/>
            <person name="Eisen J.A."/>
            <person name="Markowitz V."/>
            <person name="Hugenholtz P."/>
            <person name="Kyrpides N.C."/>
            <person name="Klenk H.P."/>
            <person name="Detter J.C."/>
        </authorList>
    </citation>
    <scope>NUCLEOTIDE SEQUENCE [LARGE SCALE GENOMIC DNA]</scope>
    <source>
        <strain evidence="15">ATCC 33096 / DSM 2489 / 6091</strain>
    </source>
</reference>
<keyword evidence="4 12" id="KW-0699">rRNA-binding</keyword>
<organism evidence="14 15">
    <name type="scientific">Treponema succinifaciens (strain ATCC 33096 / DSM 2489 / 6091)</name>
    <dbReference type="NCBI Taxonomy" id="869209"/>
    <lineage>
        <taxon>Bacteria</taxon>
        <taxon>Pseudomonadati</taxon>
        <taxon>Spirochaetota</taxon>
        <taxon>Spirochaetia</taxon>
        <taxon>Spirochaetales</taxon>
        <taxon>Treponemataceae</taxon>
        <taxon>Treponema</taxon>
    </lineage>
</organism>
<dbReference type="OrthoDB" id="9760950at2"/>
<dbReference type="PROSITE" id="PS50893">
    <property type="entry name" value="ABC_TRANSPORTER_2"/>
    <property type="match status" value="2"/>
</dbReference>
<dbReference type="NCBIfam" id="NF008775">
    <property type="entry name" value="PRK11819.1"/>
    <property type="match status" value="1"/>
</dbReference>
<evidence type="ECO:0000256" key="3">
    <source>
        <dbReference type="ARBA" id="ARBA00022555"/>
    </source>
</evidence>
<dbReference type="GO" id="GO:0006412">
    <property type="term" value="P:translation"/>
    <property type="evidence" value="ECO:0007669"/>
    <property type="project" value="UniProtKB-KW"/>
</dbReference>
<comment type="catalytic activity">
    <reaction evidence="12">
        <text>ATP + H2O = ADP + phosphate + H(+)</text>
        <dbReference type="Rhea" id="RHEA:13065"/>
        <dbReference type="ChEBI" id="CHEBI:15377"/>
        <dbReference type="ChEBI" id="CHEBI:15378"/>
        <dbReference type="ChEBI" id="CHEBI:30616"/>
        <dbReference type="ChEBI" id="CHEBI:43474"/>
        <dbReference type="ChEBI" id="CHEBI:456216"/>
    </reaction>
</comment>
<evidence type="ECO:0000256" key="11">
    <source>
        <dbReference type="ARBA" id="ARBA00022917"/>
    </source>
</evidence>
<dbReference type="InterPro" id="IPR027417">
    <property type="entry name" value="P-loop_NTPase"/>
</dbReference>
<protein>
    <recommendedName>
        <fullName evidence="12">Energy-dependent translational throttle protein EttA</fullName>
        <ecNumber evidence="12">3.6.1.-</ecNumber>
    </recommendedName>
    <alternativeName>
        <fullName evidence="12">Translational regulatory factor EttA</fullName>
    </alternativeName>
</protein>
<dbReference type="EMBL" id="CP002631">
    <property type="protein sequence ID" value="AEB15041.1"/>
    <property type="molecule type" value="Genomic_DNA"/>
</dbReference>
<dbReference type="HAMAP" id="MF_00847">
    <property type="entry name" value="EttA"/>
    <property type="match status" value="1"/>
</dbReference>
<dbReference type="GO" id="GO:0005737">
    <property type="term" value="C:cytoplasm"/>
    <property type="evidence" value="ECO:0007669"/>
    <property type="project" value="UniProtKB-SubCell"/>
</dbReference>
<keyword evidence="15" id="KW-1185">Reference proteome</keyword>
<keyword evidence="7 12" id="KW-0378">Hydrolase</keyword>
<evidence type="ECO:0000256" key="1">
    <source>
        <dbReference type="ARBA" id="ARBA00005868"/>
    </source>
</evidence>
<dbReference type="InterPro" id="IPR017871">
    <property type="entry name" value="ABC_transporter-like_CS"/>
</dbReference>
<evidence type="ECO:0000256" key="10">
    <source>
        <dbReference type="ARBA" id="ARBA00022884"/>
    </source>
</evidence>
<dbReference type="EC" id="3.6.1.-" evidence="12"/>
<evidence type="ECO:0000259" key="13">
    <source>
        <dbReference type="PROSITE" id="PS50893"/>
    </source>
</evidence>
<dbReference type="STRING" id="869209.Tresu_2172"/>
<dbReference type="AlphaFoldDB" id="F2NWC0"/>
<feature type="binding site" evidence="12">
    <location>
        <begin position="362"/>
        <end position="369"/>
    </location>
    <ligand>
        <name>ATP</name>
        <dbReference type="ChEBI" id="CHEBI:30616"/>
        <label>2</label>
    </ligand>
</feature>
<dbReference type="Pfam" id="PF12848">
    <property type="entry name" value="ABC_tran_Xtn"/>
    <property type="match status" value="1"/>
</dbReference>
<comment type="function">
    <text evidence="12">A translation factor that gates the progression of the 70S ribosomal initiation complex (IC, containing tRNA(fMet) in the P-site) into the translation elongation cycle by using a mechanism sensitive to the ATP/ADP ratio. Binds to the 70S ribosome E-site where it modulates the state of the translating ribosome during subunit translocation. ATP hydrolysis probably frees it from the ribosome, which can enter the elongation phase.</text>
</comment>
<dbReference type="PROSITE" id="PS00211">
    <property type="entry name" value="ABC_TRANSPORTER_1"/>
    <property type="match status" value="2"/>
</dbReference>
<dbReference type="RefSeq" id="WP_013702294.1">
    <property type="nucleotide sequence ID" value="NC_015385.1"/>
</dbReference>
<gene>
    <name evidence="12" type="primary">ettA</name>
    <name evidence="14" type="ordered locus">Tresu_2172</name>
</gene>
<evidence type="ECO:0000256" key="7">
    <source>
        <dbReference type="ARBA" id="ARBA00022801"/>
    </source>
</evidence>
<comment type="domain">
    <text evidence="12">The arm domain is inserted in the first ABC transporter domain. Probably contacts ribosomal protein L1.</text>
</comment>
<dbReference type="PANTHER" id="PTHR43858">
    <property type="entry name" value="ENERGY-DEPENDENT TRANSLATIONAL THROTTLE PROTEIN ETTA"/>
    <property type="match status" value="1"/>
</dbReference>
<sequence>MAKTVDDKKIIYTMDRVSRAYGTKVVLKDISISYYYGAKIGVIGENGAGKSSLFKILAGVDNDFTGETHLLPGFTMGYLEQEPQLEAGKTVKEIVMEGVKPITDLLAEFDKVNEAFGDPDADFDKLCARQAELQEKLDAADAWNLDTNLELAMDALRCPPADQVVDVLSGGERRRVALCRLLLQQPDILLLDEPTNHLDAETVAWLERHLRDYKGTIIAITHDRYFLDNVAGWILEMDRGEGYPFKGNYSEWLEAKEKRLEQEEKQASVRQREMKEELEWIHAGAKGRQAKHKEHITKYEQLLAEEQKRVQLKDSQISIPAGPRLGSLVIEASGLTKSFGDKLLFENLDFAIPAGAVVGVVGPNGAGKTTLFKMLAKATTGEGEETPDSGTIKVGDTVKLVYVDQMRSKLDPNKTVLELLSGGADLIKLGAVDEKGRPVNGALREVNAHAYCSWFNFNGAEQNKKISVLSGGEKNRLNMGLMFKEAGNVLLLDEPTNDLDISTTRSLEEAINSFAGCVLVISHDRYFLDRICTHILAFENNSEVKWFEGNWSEYVEWKKNVLGIDDDHPHKTMYRKLTR</sequence>
<keyword evidence="5 12" id="KW-0677">Repeat</keyword>
<dbReference type="PANTHER" id="PTHR43858:SF1">
    <property type="entry name" value="ABC TRANSPORTER-RELATED PROTEIN"/>
    <property type="match status" value="1"/>
</dbReference>
<evidence type="ECO:0000256" key="8">
    <source>
        <dbReference type="ARBA" id="ARBA00022840"/>
    </source>
</evidence>
<dbReference type="HOGENOM" id="CLU_000604_36_0_12"/>
<comment type="similarity">
    <text evidence="1 12">Belongs to the ABC transporter superfamily. ABCF family. Translational throttle EttA subfamily.</text>
</comment>
<dbReference type="Gene3D" id="3.40.50.300">
    <property type="entry name" value="P-loop containing nucleotide triphosphate hydrolases"/>
    <property type="match status" value="2"/>
</dbReference>
<evidence type="ECO:0000256" key="4">
    <source>
        <dbReference type="ARBA" id="ARBA00022730"/>
    </source>
</evidence>
<name>F2NWC0_TRES6</name>
<dbReference type="SMART" id="SM00382">
    <property type="entry name" value="AAA"/>
    <property type="match status" value="2"/>
</dbReference>
<comment type="subunit">
    <text evidence="12">Monomer. Probably contacts ribosomal proteins L1, L5, L33 and S7, the 16S and 23S rRNA and the P-site containing tRNA(fMet).</text>
</comment>
<dbReference type="SUPFAM" id="SSF52540">
    <property type="entry name" value="P-loop containing nucleoside triphosphate hydrolases"/>
    <property type="match status" value="2"/>
</dbReference>
<keyword evidence="3 12" id="KW-0820">tRNA-binding</keyword>
<dbReference type="GeneID" id="302999294"/>
<evidence type="ECO:0000256" key="6">
    <source>
        <dbReference type="ARBA" id="ARBA00022741"/>
    </source>
</evidence>
<dbReference type="eggNOG" id="COG0488">
    <property type="taxonomic scope" value="Bacteria"/>
</dbReference>
<keyword evidence="9 12" id="KW-0810">Translation regulation</keyword>
<evidence type="ECO:0000256" key="5">
    <source>
        <dbReference type="ARBA" id="ARBA00022737"/>
    </source>
</evidence>
<feature type="region of interest" description="Arm" evidence="12">
    <location>
        <begin position="100"/>
        <end position="144"/>
    </location>
</feature>
<keyword evidence="11 12" id="KW-0648">Protein biosynthesis</keyword>
<keyword evidence="2 12" id="KW-0963">Cytoplasm</keyword>
<comment type="domain">
    <text evidence="12">The P-site tRNA interaction motif (PtIM domain) probably interacts with the P-site tRNA(fMet) as well as the 23S rRNA.</text>
</comment>
<evidence type="ECO:0000256" key="2">
    <source>
        <dbReference type="ARBA" id="ARBA00022490"/>
    </source>
</evidence>
<reference evidence="15" key="2">
    <citation type="submission" date="2011-04" db="EMBL/GenBank/DDBJ databases">
        <title>The complete genome of chromosome of Treponema succinifaciens DSM 2489.</title>
        <authorList>
            <person name="Lucas S."/>
            <person name="Copeland A."/>
            <person name="Lapidus A."/>
            <person name="Bruce D."/>
            <person name="Goodwin L."/>
            <person name="Pitluck S."/>
            <person name="Peters L."/>
            <person name="Kyrpides N."/>
            <person name="Mavromatis K."/>
            <person name="Ivanova N."/>
            <person name="Ovchinnikova G."/>
            <person name="Teshima H."/>
            <person name="Detter J.C."/>
            <person name="Tapia R."/>
            <person name="Han C."/>
            <person name="Land M."/>
            <person name="Hauser L."/>
            <person name="Markowitz V."/>
            <person name="Cheng J.-F."/>
            <person name="Hugenholtz P."/>
            <person name="Woyke T."/>
            <person name="Wu D."/>
            <person name="Gronow S."/>
            <person name="Wellnitz S."/>
            <person name="Brambilla E."/>
            <person name="Klenk H.-P."/>
            <person name="Eisen J.A."/>
        </authorList>
    </citation>
    <scope>NUCLEOTIDE SEQUENCE [LARGE SCALE GENOMIC DNA]</scope>
    <source>
        <strain evidence="15">ATCC 33096 / DSM 2489 / 6091</strain>
    </source>
</reference>
<dbReference type="NCBIfam" id="TIGR03719">
    <property type="entry name" value="ABC_ABC_ChvD"/>
    <property type="match status" value="1"/>
</dbReference>
<dbReference type="CDD" id="cd03221">
    <property type="entry name" value="ABCF_EF-3"/>
    <property type="match status" value="2"/>
</dbReference>
<dbReference type="InterPro" id="IPR032781">
    <property type="entry name" value="ABC_tran_Xtn"/>
</dbReference>
<dbReference type="Proteomes" id="UP000006852">
    <property type="component" value="Chromosome"/>
</dbReference>
<evidence type="ECO:0000313" key="14">
    <source>
        <dbReference type="EMBL" id="AEB15041.1"/>
    </source>
</evidence>
<dbReference type="FunFam" id="3.40.50.300:FF:000011">
    <property type="entry name" value="Putative ABC transporter ATP-binding component"/>
    <property type="match status" value="1"/>
</dbReference>
<dbReference type="GO" id="GO:0043022">
    <property type="term" value="F:ribosome binding"/>
    <property type="evidence" value="ECO:0007669"/>
    <property type="project" value="UniProtKB-UniRule"/>
</dbReference>
<comment type="caution">
    <text evidence="12">Lacks conserved residue(s) required for the propagation of feature annotation.</text>
</comment>
<dbReference type="GO" id="GO:0000049">
    <property type="term" value="F:tRNA binding"/>
    <property type="evidence" value="ECO:0007669"/>
    <property type="project" value="UniProtKB-UniRule"/>
</dbReference>
<dbReference type="KEGG" id="tsu:Tresu_2172"/>
<dbReference type="InterPro" id="IPR003593">
    <property type="entry name" value="AAA+_ATPase"/>
</dbReference>
<comment type="subcellular location">
    <subcellularLocation>
        <location evidence="12">Cytoplasm</location>
    </subcellularLocation>
    <text evidence="12">Associates with ribosomes and polysomes.</text>
</comment>
<keyword evidence="6 12" id="KW-0547">Nucleotide-binding</keyword>
<accession>F2NWC0</accession>
<dbReference type="GO" id="GO:0019843">
    <property type="term" value="F:rRNA binding"/>
    <property type="evidence" value="ECO:0007669"/>
    <property type="project" value="UniProtKB-UniRule"/>
</dbReference>
<feature type="binding site" evidence="12">
    <location>
        <begin position="44"/>
        <end position="51"/>
    </location>
    <ligand>
        <name>ATP</name>
        <dbReference type="ChEBI" id="CHEBI:30616"/>
        <label>1</label>
    </ligand>
</feature>
<dbReference type="Pfam" id="PF00005">
    <property type="entry name" value="ABC_tran"/>
    <property type="match status" value="2"/>
</dbReference>
<evidence type="ECO:0000256" key="12">
    <source>
        <dbReference type="HAMAP-Rule" id="MF_00847"/>
    </source>
</evidence>
<feature type="domain" description="ABC transporter" evidence="13">
    <location>
        <begin position="330"/>
        <end position="565"/>
    </location>
</feature>
<dbReference type="GO" id="GO:0005524">
    <property type="term" value="F:ATP binding"/>
    <property type="evidence" value="ECO:0007669"/>
    <property type="project" value="UniProtKB-UniRule"/>
</dbReference>